<dbReference type="Gene3D" id="1.10.20.60">
    <property type="entry name" value="Glu-tRNAGln amidotransferase C subunit, N-terminal domain"/>
    <property type="match status" value="1"/>
</dbReference>
<dbReference type="Pfam" id="PF01425">
    <property type="entry name" value="Amidase"/>
    <property type="match status" value="1"/>
</dbReference>
<evidence type="ECO:0000259" key="2">
    <source>
        <dbReference type="Pfam" id="PF01425"/>
    </source>
</evidence>
<keyword evidence="4" id="KW-1185">Reference proteome</keyword>
<dbReference type="NCBIfam" id="NF005565">
    <property type="entry name" value="PRK07235.1"/>
    <property type="match status" value="1"/>
</dbReference>
<proteinExistence type="predicted"/>
<organism evidence="3 4">
    <name type="scientific">Ideonella azotifigens</name>
    <dbReference type="NCBI Taxonomy" id="513160"/>
    <lineage>
        <taxon>Bacteria</taxon>
        <taxon>Pseudomonadati</taxon>
        <taxon>Pseudomonadota</taxon>
        <taxon>Betaproteobacteria</taxon>
        <taxon>Burkholderiales</taxon>
        <taxon>Sphaerotilaceae</taxon>
        <taxon>Ideonella</taxon>
    </lineage>
</organism>
<accession>A0ABN1K731</accession>
<evidence type="ECO:0000313" key="3">
    <source>
        <dbReference type="EMBL" id="GAA0756816.1"/>
    </source>
</evidence>
<evidence type="ECO:0000256" key="1">
    <source>
        <dbReference type="SAM" id="MobiDB-lite"/>
    </source>
</evidence>
<dbReference type="PANTHER" id="PTHR11895:SF170">
    <property type="entry name" value="AMIDASE"/>
    <property type="match status" value="1"/>
</dbReference>
<dbReference type="InterPro" id="IPR000120">
    <property type="entry name" value="Amidase"/>
</dbReference>
<dbReference type="PROSITE" id="PS00571">
    <property type="entry name" value="AMIDASES"/>
    <property type="match status" value="1"/>
</dbReference>
<feature type="region of interest" description="Disordered" evidence="1">
    <location>
        <begin position="197"/>
        <end position="220"/>
    </location>
</feature>
<evidence type="ECO:0000313" key="4">
    <source>
        <dbReference type="Proteomes" id="UP001500279"/>
    </source>
</evidence>
<dbReference type="PANTHER" id="PTHR11895">
    <property type="entry name" value="TRANSAMIDASE"/>
    <property type="match status" value="1"/>
</dbReference>
<gene>
    <name evidence="3" type="ORF">GCM10009107_35710</name>
</gene>
<dbReference type="InterPro" id="IPR036928">
    <property type="entry name" value="AS_sf"/>
</dbReference>
<comment type="caution">
    <text evidence="3">The sequence shown here is derived from an EMBL/GenBank/DDBJ whole genome shotgun (WGS) entry which is preliminary data.</text>
</comment>
<dbReference type="InterPro" id="IPR023631">
    <property type="entry name" value="Amidase_dom"/>
</dbReference>
<reference evidence="3 4" key="1">
    <citation type="journal article" date="2019" name="Int. J. Syst. Evol. Microbiol.">
        <title>The Global Catalogue of Microorganisms (GCM) 10K type strain sequencing project: providing services to taxonomists for standard genome sequencing and annotation.</title>
        <authorList>
            <consortium name="The Broad Institute Genomics Platform"/>
            <consortium name="The Broad Institute Genome Sequencing Center for Infectious Disease"/>
            <person name="Wu L."/>
            <person name="Ma J."/>
        </authorList>
    </citation>
    <scope>NUCLEOTIDE SEQUENCE [LARGE SCALE GENOMIC DNA]</scope>
    <source>
        <strain evidence="3 4">JCM 15503</strain>
    </source>
</reference>
<sequence>MANHGIHPLHESERGLWPLPPSMCASFIFRFQFPDRLADRNQEQAYMAIDRPTTEQLAALASRLHMRLTPEEASEYLALMQPSFDAYDLIDELPDEVPELRYPRAAGHRPSGDMNRYNAWACKTEVKGAPAGKLAGRTVVLKDNIALAGVPMMNGSSTLEGFVPAYDATVATRLLDAGATIVGKATCEHFCLSGGSHTSDPAPVHNPRRHGHSSGGSSSGSAVLVAAGEVDLAVGGDQGGSVRIPAAWCGIYGLKPTHGLVPYTGIMPIESTLDHTGPMTANVRDNALMLEVMAGADGLDPRQAAPKVDAYTEALGRGADGLRIGILSEGFQLANLDPRVADKVRNAIARFEGLGARVEEVSVPAHGLAGALWSPIGCEGLTMQMMHGNGMGFNWKGQYDVALLDRHTGWREQADALSASLKVCMFVGQYGLERYNGRYYAKAQNIARRARAGYDQALAQYDLLVMPTVPFAAQPHPEPGCSITEYAARALEMIGNTAPQDITGHPAMTLPCGLVDGLPIGLMLVGRHHAESTIYQAAAAFEVSVDWQTL</sequence>
<dbReference type="SUPFAM" id="SSF75304">
    <property type="entry name" value="Amidase signature (AS) enzymes"/>
    <property type="match status" value="1"/>
</dbReference>
<dbReference type="Proteomes" id="UP001500279">
    <property type="component" value="Unassembled WGS sequence"/>
</dbReference>
<dbReference type="EMBL" id="BAAAEW010000023">
    <property type="protein sequence ID" value="GAA0756816.1"/>
    <property type="molecule type" value="Genomic_DNA"/>
</dbReference>
<feature type="domain" description="Amidase" evidence="2">
    <location>
        <begin position="122"/>
        <end position="533"/>
    </location>
</feature>
<dbReference type="InterPro" id="IPR020556">
    <property type="entry name" value="Amidase_CS"/>
</dbReference>
<protein>
    <submittedName>
        <fullName evidence="3">Amidase</fullName>
    </submittedName>
</protein>
<dbReference type="Gene3D" id="3.90.1300.10">
    <property type="entry name" value="Amidase signature (AS) domain"/>
    <property type="match status" value="1"/>
</dbReference>
<name>A0ABN1K731_9BURK</name>